<dbReference type="PROSITE" id="PS00674">
    <property type="entry name" value="AAA"/>
    <property type="match status" value="1"/>
</dbReference>
<dbReference type="InterPro" id="IPR027417">
    <property type="entry name" value="P-loop_NTPase"/>
</dbReference>
<keyword evidence="2 4" id="KW-0547">Nucleotide-binding</keyword>
<dbReference type="STRING" id="42249.A0A317SNI3"/>
<dbReference type="Pfam" id="PF17862">
    <property type="entry name" value="AAA_lid_3"/>
    <property type="match status" value="2"/>
</dbReference>
<reference evidence="7 8" key="1">
    <citation type="submission" date="2018-03" db="EMBL/GenBank/DDBJ databases">
        <title>Genomes of Pezizomycetes fungi and the evolution of truffles.</title>
        <authorList>
            <person name="Murat C."/>
            <person name="Payen T."/>
            <person name="Noel B."/>
            <person name="Kuo A."/>
            <person name="Martin F.M."/>
        </authorList>
    </citation>
    <scope>NUCLEOTIDE SEQUENCE [LARGE SCALE GENOMIC DNA]</scope>
    <source>
        <strain evidence="7">091103-1</strain>
    </source>
</reference>
<feature type="domain" description="AAA+ ATPase" evidence="6">
    <location>
        <begin position="381"/>
        <end position="497"/>
    </location>
</feature>
<dbReference type="FunFam" id="3.40.50.300:FF:000365">
    <property type="entry name" value="Ribosome biogenesis ATPase RIX7"/>
    <property type="match status" value="1"/>
</dbReference>
<dbReference type="InterPro" id="IPR041569">
    <property type="entry name" value="AAA_lid_3"/>
</dbReference>
<evidence type="ECO:0000313" key="7">
    <source>
        <dbReference type="EMBL" id="PWW74741.1"/>
    </source>
</evidence>
<dbReference type="InterPro" id="IPR003960">
    <property type="entry name" value="ATPase_AAA_CS"/>
</dbReference>
<protein>
    <submittedName>
        <fullName evidence="7">AAA-domain-containing protein</fullName>
    </submittedName>
</protein>
<keyword evidence="3 4" id="KW-0067">ATP-binding</keyword>
<evidence type="ECO:0000256" key="4">
    <source>
        <dbReference type="RuleBase" id="RU003651"/>
    </source>
</evidence>
<dbReference type="Pfam" id="PF00004">
    <property type="entry name" value="AAA"/>
    <property type="match status" value="2"/>
</dbReference>
<dbReference type="SUPFAM" id="SSF52540">
    <property type="entry name" value="P-loop containing nucleoside triphosphate hydrolases"/>
    <property type="match status" value="2"/>
</dbReference>
<feature type="compositionally biased region" description="Basic and acidic residues" evidence="5">
    <location>
        <begin position="75"/>
        <end position="99"/>
    </location>
</feature>
<comment type="caution">
    <text evidence="7">The sequence shown here is derived from an EMBL/GenBank/DDBJ whole genome shotgun (WGS) entry which is preliminary data.</text>
</comment>
<name>A0A317SNI3_9PEZI</name>
<dbReference type="Gene3D" id="3.40.50.300">
    <property type="entry name" value="P-loop containing nucleotide triphosphate hydrolases"/>
    <property type="match status" value="2"/>
</dbReference>
<gene>
    <name evidence="7" type="ORF">C7212DRAFT_353377</name>
</gene>
<dbReference type="PANTHER" id="PTHR23077">
    <property type="entry name" value="AAA-FAMILY ATPASE"/>
    <property type="match status" value="1"/>
</dbReference>
<feature type="region of interest" description="Disordered" evidence="5">
    <location>
        <begin position="20"/>
        <end position="100"/>
    </location>
</feature>
<dbReference type="GO" id="GO:0003723">
    <property type="term" value="F:RNA binding"/>
    <property type="evidence" value="ECO:0007669"/>
    <property type="project" value="TreeGrafter"/>
</dbReference>
<comment type="similarity">
    <text evidence="1 4">Belongs to the AAA ATPase family.</text>
</comment>
<evidence type="ECO:0000259" key="6">
    <source>
        <dbReference type="SMART" id="SM00382"/>
    </source>
</evidence>
<dbReference type="InterPro" id="IPR050168">
    <property type="entry name" value="AAA_ATPase_domain"/>
</dbReference>
<dbReference type="PANTHER" id="PTHR23077:SF171">
    <property type="entry name" value="NUCLEAR VALOSIN-CONTAINING PROTEIN-LIKE"/>
    <property type="match status" value="1"/>
</dbReference>
<dbReference type="OrthoDB" id="27435at2759"/>
<dbReference type="Gene3D" id="1.10.8.60">
    <property type="match status" value="2"/>
</dbReference>
<evidence type="ECO:0000313" key="8">
    <source>
        <dbReference type="Proteomes" id="UP000246991"/>
    </source>
</evidence>
<dbReference type="GO" id="GO:0042254">
    <property type="term" value="P:ribosome biogenesis"/>
    <property type="evidence" value="ECO:0007669"/>
    <property type="project" value="TreeGrafter"/>
</dbReference>
<dbReference type="GO" id="GO:0005634">
    <property type="term" value="C:nucleus"/>
    <property type="evidence" value="ECO:0007669"/>
    <property type="project" value="TreeGrafter"/>
</dbReference>
<accession>A0A317SNI3</accession>
<dbReference type="GO" id="GO:1990275">
    <property type="term" value="F:preribosome binding"/>
    <property type="evidence" value="ECO:0007669"/>
    <property type="project" value="TreeGrafter"/>
</dbReference>
<organism evidence="7 8">
    <name type="scientific">Tuber magnatum</name>
    <name type="common">white Piedmont truffle</name>
    <dbReference type="NCBI Taxonomy" id="42249"/>
    <lineage>
        <taxon>Eukaryota</taxon>
        <taxon>Fungi</taxon>
        <taxon>Dikarya</taxon>
        <taxon>Ascomycota</taxon>
        <taxon>Pezizomycotina</taxon>
        <taxon>Pezizomycetes</taxon>
        <taxon>Pezizales</taxon>
        <taxon>Tuberaceae</taxon>
        <taxon>Tuber</taxon>
    </lineage>
</organism>
<sequence>MAGYRQSLTEELARRVLAIDEEGEGDCVDSGRDKSKGLNGDGLMEPKGSNTVDERVAGNTLPASSTPRKRKGRWPVKDGESVKGRKQNDPHEPPRDISLKDLGGIEEVYLHIGMQPPRGVILHGPPGCGKTMLANAFSAEVGIPFIAISAHSLVSGMSGESEKKLRELFEEAREKAPCLIFIDEIDTVTPKRDSSQREMEIRVVAQMLSCMEGLTLEKTGGKPVMIIGAANRPDSLDPALRRAGRFDREIYLNVPDEDGREKILSVLCKRLRLSGDFDFKHLAKTTPGFVGADLSALVVEAVEGAMERIWGTPDIPLAAMDPLEVTIQPDSLYVTPTDFLAALPKIQPSSKGGGSLRVEMQMPIVQPIKRPELFASVGITVPAGVLLWGPPGRGKTLLAQAVANDSGANFVMLLAQYVGESERAVRQVFSRARASIPCVIFFDELDALALRRDAGFSESASRVGIYVIAATNRPDVIDPALLRPGRLGKLLFVGLPNTEERVEILKTITKKTPLSNLDLGAVARDKRCKNFSGADLAALVREATILSLRRASFSNHQVVVTAEDFEKAFADMEPSVSEDGRKRYQEGVTTFACQIPA</sequence>
<dbReference type="InterPro" id="IPR003959">
    <property type="entry name" value="ATPase_AAA_core"/>
</dbReference>
<dbReference type="GO" id="GO:0005524">
    <property type="term" value="F:ATP binding"/>
    <property type="evidence" value="ECO:0007669"/>
    <property type="project" value="UniProtKB-KW"/>
</dbReference>
<dbReference type="InterPro" id="IPR003593">
    <property type="entry name" value="AAA+_ATPase"/>
</dbReference>
<feature type="domain" description="AAA+ ATPase" evidence="6">
    <location>
        <begin position="116"/>
        <end position="256"/>
    </location>
</feature>
<dbReference type="GO" id="GO:0016887">
    <property type="term" value="F:ATP hydrolysis activity"/>
    <property type="evidence" value="ECO:0007669"/>
    <property type="project" value="InterPro"/>
</dbReference>
<evidence type="ECO:0000256" key="5">
    <source>
        <dbReference type="SAM" id="MobiDB-lite"/>
    </source>
</evidence>
<dbReference type="Proteomes" id="UP000246991">
    <property type="component" value="Unassembled WGS sequence"/>
</dbReference>
<evidence type="ECO:0000256" key="1">
    <source>
        <dbReference type="ARBA" id="ARBA00006914"/>
    </source>
</evidence>
<dbReference type="EMBL" id="PYWC01000057">
    <property type="protein sequence ID" value="PWW74741.1"/>
    <property type="molecule type" value="Genomic_DNA"/>
</dbReference>
<proteinExistence type="inferred from homology"/>
<evidence type="ECO:0000256" key="3">
    <source>
        <dbReference type="ARBA" id="ARBA00022840"/>
    </source>
</evidence>
<keyword evidence="8" id="KW-1185">Reference proteome</keyword>
<dbReference type="SMART" id="SM00382">
    <property type="entry name" value="AAA"/>
    <property type="match status" value="2"/>
</dbReference>
<dbReference type="AlphaFoldDB" id="A0A317SNI3"/>
<evidence type="ECO:0000256" key="2">
    <source>
        <dbReference type="ARBA" id="ARBA00022741"/>
    </source>
</evidence>